<evidence type="ECO:0000256" key="4">
    <source>
        <dbReference type="ARBA" id="ARBA00022490"/>
    </source>
</evidence>
<comment type="subcellular location">
    <subcellularLocation>
        <location evidence="2">Cytoplasm</location>
    </subcellularLocation>
    <subcellularLocation>
        <location evidence="1">Nucleus</location>
    </subcellularLocation>
</comment>
<reference evidence="9" key="1">
    <citation type="submission" date="2018-04" db="EMBL/GenBank/DDBJ databases">
        <title>Transcriptome of Schizaphis graminum biotype I.</title>
        <authorList>
            <person name="Scully E.D."/>
            <person name="Geib S.M."/>
            <person name="Palmer N.A."/>
            <person name="Koch K."/>
            <person name="Bradshaw J."/>
            <person name="Heng-Moss T."/>
            <person name="Sarath G."/>
        </authorList>
    </citation>
    <scope>NUCLEOTIDE SEQUENCE</scope>
</reference>
<evidence type="ECO:0000256" key="6">
    <source>
        <dbReference type="ARBA" id="ARBA00022927"/>
    </source>
</evidence>
<feature type="domain" description="IPO4/5-like TPR repeats" evidence="8">
    <location>
        <begin position="1"/>
        <end position="153"/>
    </location>
</feature>
<evidence type="ECO:0000313" key="9">
    <source>
        <dbReference type="EMBL" id="MBY16425.1"/>
    </source>
</evidence>
<dbReference type="InterPro" id="IPR040122">
    <property type="entry name" value="Importin_beta"/>
</dbReference>
<sequence>MCDVASEVAKNHLDDDGNNSWPELLNFLFQCANFPSNDMKDSALIMLTNVPGVFGNKQSRYLVAIKQLFQQSINVPDSNVQVKAVKAICVFILHHDRVTEIQKHFTDLLPNMMRIINESLIAEEDDCLIKLLVGLAEKAPVFLRSQLSNIVEMCLRVI</sequence>
<keyword evidence="6" id="KW-0653">Protein transport</keyword>
<keyword evidence="4" id="KW-0963">Cytoplasm</keyword>
<evidence type="ECO:0000256" key="3">
    <source>
        <dbReference type="ARBA" id="ARBA00022448"/>
    </source>
</evidence>
<dbReference type="Pfam" id="PF25780">
    <property type="entry name" value="TPR_IPO5"/>
    <property type="match status" value="1"/>
</dbReference>
<dbReference type="SUPFAM" id="SSF48371">
    <property type="entry name" value="ARM repeat"/>
    <property type="match status" value="1"/>
</dbReference>
<keyword evidence="3" id="KW-0813">Transport</keyword>
<gene>
    <name evidence="9" type="primary">Ipo5_0</name>
    <name evidence="9" type="ORF">g.4887</name>
</gene>
<keyword evidence="5" id="KW-0677">Repeat</keyword>
<dbReference type="PANTHER" id="PTHR10527">
    <property type="entry name" value="IMPORTIN BETA"/>
    <property type="match status" value="1"/>
</dbReference>
<keyword evidence="7" id="KW-0539">Nucleus</keyword>
<proteinExistence type="predicted"/>
<dbReference type="InterPro" id="IPR011989">
    <property type="entry name" value="ARM-like"/>
</dbReference>
<dbReference type="AlphaFoldDB" id="A0A2S2NGZ3"/>
<accession>A0A2S2NGZ3</accession>
<evidence type="ECO:0000259" key="8">
    <source>
        <dbReference type="Pfam" id="PF25780"/>
    </source>
</evidence>
<dbReference type="InterPro" id="IPR016024">
    <property type="entry name" value="ARM-type_fold"/>
</dbReference>
<evidence type="ECO:0000256" key="5">
    <source>
        <dbReference type="ARBA" id="ARBA00022737"/>
    </source>
</evidence>
<organism evidence="9">
    <name type="scientific">Schizaphis graminum</name>
    <name type="common">Green bug aphid</name>
    <dbReference type="NCBI Taxonomy" id="13262"/>
    <lineage>
        <taxon>Eukaryota</taxon>
        <taxon>Metazoa</taxon>
        <taxon>Ecdysozoa</taxon>
        <taxon>Arthropoda</taxon>
        <taxon>Hexapoda</taxon>
        <taxon>Insecta</taxon>
        <taxon>Pterygota</taxon>
        <taxon>Neoptera</taxon>
        <taxon>Paraneoptera</taxon>
        <taxon>Hemiptera</taxon>
        <taxon>Sternorrhyncha</taxon>
        <taxon>Aphidomorpha</taxon>
        <taxon>Aphidoidea</taxon>
        <taxon>Aphididae</taxon>
        <taxon>Aphidini</taxon>
        <taxon>Schizaphis</taxon>
    </lineage>
</organism>
<dbReference type="EMBL" id="GGMR01003806">
    <property type="protein sequence ID" value="MBY16425.1"/>
    <property type="molecule type" value="Transcribed_RNA"/>
</dbReference>
<dbReference type="InterPro" id="IPR057672">
    <property type="entry name" value="TPR_IPO4/5"/>
</dbReference>
<evidence type="ECO:0000256" key="7">
    <source>
        <dbReference type="ARBA" id="ARBA00023242"/>
    </source>
</evidence>
<dbReference type="Gene3D" id="1.25.10.10">
    <property type="entry name" value="Leucine-rich Repeat Variant"/>
    <property type="match status" value="1"/>
</dbReference>
<dbReference type="GO" id="GO:0006606">
    <property type="term" value="P:protein import into nucleus"/>
    <property type="evidence" value="ECO:0007669"/>
    <property type="project" value="InterPro"/>
</dbReference>
<evidence type="ECO:0000256" key="2">
    <source>
        <dbReference type="ARBA" id="ARBA00004496"/>
    </source>
</evidence>
<dbReference type="GO" id="GO:0005737">
    <property type="term" value="C:cytoplasm"/>
    <property type="evidence" value="ECO:0007669"/>
    <property type="project" value="UniProtKB-SubCell"/>
</dbReference>
<protein>
    <submittedName>
        <fullName evidence="9">Importin-5</fullName>
    </submittedName>
</protein>
<evidence type="ECO:0000256" key="1">
    <source>
        <dbReference type="ARBA" id="ARBA00004123"/>
    </source>
</evidence>
<name>A0A2S2NGZ3_SCHGA</name>